<keyword evidence="4" id="KW-1185">Reference proteome</keyword>
<name>A0A1I4QXT5_9EURY</name>
<gene>
    <name evidence="3" type="ORF">SAMN04488696_1258</name>
</gene>
<dbReference type="InterPro" id="IPR006171">
    <property type="entry name" value="TOPRIM_dom"/>
</dbReference>
<dbReference type="InterPro" id="IPR022972">
    <property type="entry name" value="UPF0292"/>
</dbReference>
<keyword evidence="3" id="KW-0378">Hydrolase</keyword>
<dbReference type="EMBL" id="FOUJ01000002">
    <property type="protein sequence ID" value="SFM44884.1"/>
    <property type="molecule type" value="Genomic_DNA"/>
</dbReference>
<comment type="similarity">
    <text evidence="1">Belongs to the UPF0292 family.</text>
</comment>
<sequence length="155" mass="17620">MQRKRQYSKRSLKAPLEVYQKRLEMVEELLDQLQELIKQDAIIVVEGKRDVAALNSLGLDGDFRLATHHSLINFSEGLAGTGRDIVILTDWDRRGNLLASKLVENLHSLGTDPETRIRDLMVSLVQKEIKDVESLPGYVRKLREITKANDATDLL</sequence>
<dbReference type="NCBIfam" id="NF003091">
    <property type="entry name" value="PRK04017.1-2"/>
    <property type="match status" value="1"/>
</dbReference>
<feature type="domain" description="Toprim" evidence="2">
    <location>
        <begin position="40"/>
        <end position="121"/>
    </location>
</feature>
<dbReference type="SUPFAM" id="SSF110455">
    <property type="entry name" value="Toprim domain"/>
    <property type="match status" value="1"/>
</dbReference>
<evidence type="ECO:0000256" key="1">
    <source>
        <dbReference type="HAMAP-Rule" id="MF_01095"/>
    </source>
</evidence>
<evidence type="ECO:0000313" key="3">
    <source>
        <dbReference type="EMBL" id="SFM44884.1"/>
    </source>
</evidence>
<dbReference type="OrthoDB" id="56459at2157"/>
<dbReference type="Proteomes" id="UP000198535">
    <property type="component" value="Unassembled WGS sequence"/>
</dbReference>
<reference evidence="4" key="1">
    <citation type="submission" date="2016-10" db="EMBL/GenBank/DDBJ databases">
        <authorList>
            <person name="Varghese N."/>
            <person name="Submissions S."/>
        </authorList>
    </citation>
    <scope>NUCLEOTIDE SEQUENCE [LARGE SCALE GENOMIC DNA]</scope>
    <source>
        <strain evidence="4">Mob M</strain>
    </source>
</reference>
<evidence type="ECO:0000313" key="4">
    <source>
        <dbReference type="Proteomes" id="UP000198535"/>
    </source>
</evidence>
<accession>A0A1I4QXT5</accession>
<dbReference type="Gene3D" id="3.40.1360.10">
    <property type="match status" value="1"/>
</dbReference>
<keyword evidence="3" id="KW-0540">Nuclease</keyword>
<dbReference type="PANTHER" id="PTHR39964:SF2">
    <property type="entry name" value="UPF0292 PROTEIN MJ1624"/>
    <property type="match status" value="1"/>
</dbReference>
<dbReference type="HAMAP" id="MF_01095">
    <property type="entry name" value="UPF0292"/>
    <property type="match status" value="1"/>
</dbReference>
<protein>
    <recommendedName>
        <fullName evidence="1">UPF0292 protein SAMN04488696_1258</fullName>
    </recommendedName>
</protein>
<proteinExistence type="inferred from homology"/>
<organism evidence="3 4">
    <name type="scientific">Methanolobus profundi</name>
    <dbReference type="NCBI Taxonomy" id="487685"/>
    <lineage>
        <taxon>Archaea</taxon>
        <taxon>Methanobacteriati</taxon>
        <taxon>Methanobacteriota</taxon>
        <taxon>Stenosarchaea group</taxon>
        <taxon>Methanomicrobia</taxon>
        <taxon>Methanosarcinales</taxon>
        <taxon>Methanosarcinaceae</taxon>
        <taxon>Methanolobus</taxon>
    </lineage>
</organism>
<dbReference type="PANTHER" id="PTHR39964">
    <property type="entry name" value="UPF0292 PROTEIN TK1411"/>
    <property type="match status" value="1"/>
</dbReference>
<dbReference type="RefSeq" id="WP_091934843.1">
    <property type="nucleotide sequence ID" value="NZ_FOUJ01000002.1"/>
</dbReference>
<dbReference type="AlphaFoldDB" id="A0A1I4QXT5"/>
<dbReference type="STRING" id="487685.SAMN04488696_1258"/>
<dbReference type="Pfam" id="PF01751">
    <property type="entry name" value="Toprim"/>
    <property type="match status" value="1"/>
</dbReference>
<dbReference type="PROSITE" id="PS50880">
    <property type="entry name" value="TOPRIM"/>
    <property type="match status" value="1"/>
</dbReference>
<evidence type="ECO:0000259" key="2">
    <source>
        <dbReference type="PROSITE" id="PS50880"/>
    </source>
</evidence>
<keyword evidence="3" id="KW-0255">Endonuclease</keyword>
<dbReference type="GO" id="GO:0004519">
    <property type="term" value="F:endonuclease activity"/>
    <property type="evidence" value="ECO:0007669"/>
    <property type="project" value="UniProtKB-KW"/>
</dbReference>